<dbReference type="InterPro" id="IPR041118">
    <property type="entry name" value="Rx_N"/>
</dbReference>
<protein>
    <submittedName>
        <fullName evidence="8">Disease resistance protein</fullName>
    </submittedName>
</protein>
<proteinExistence type="predicted"/>
<dbReference type="PANTHER" id="PTHR36766:SF40">
    <property type="entry name" value="DISEASE RESISTANCE PROTEIN RGA3"/>
    <property type="match status" value="1"/>
</dbReference>
<dbReference type="GO" id="GO:0005524">
    <property type="term" value="F:ATP binding"/>
    <property type="evidence" value="ECO:0007669"/>
    <property type="project" value="UniProtKB-KW"/>
</dbReference>
<feature type="coiled-coil region" evidence="5">
    <location>
        <begin position="37"/>
        <end position="88"/>
    </location>
</feature>
<dbReference type="Proteomes" id="UP001163823">
    <property type="component" value="Chromosome 1"/>
</dbReference>
<dbReference type="InterPro" id="IPR002182">
    <property type="entry name" value="NB-ARC"/>
</dbReference>
<evidence type="ECO:0000256" key="4">
    <source>
        <dbReference type="ARBA" id="ARBA00022840"/>
    </source>
</evidence>
<evidence type="ECO:0000313" key="8">
    <source>
        <dbReference type="EMBL" id="KAJ7982309.1"/>
    </source>
</evidence>
<dbReference type="Gene3D" id="1.10.8.430">
    <property type="entry name" value="Helical domain of apoptotic protease-activating factors"/>
    <property type="match status" value="1"/>
</dbReference>
<dbReference type="AlphaFoldDB" id="A0AAD7QIX3"/>
<dbReference type="GO" id="GO:0006952">
    <property type="term" value="P:defense response"/>
    <property type="evidence" value="ECO:0007669"/>
    <property type="project" value="UniProtKB-KW"/>
</dbReference>
<dbReference type="GO" id="GO:0043531">
    <property type="term" value="F:ADP binding"/>
    <property type="evidence" value="ECO:0007669"/>
    <property type="project" value="InterPro"/>
</dbReference>
<evidence type="ECO:0000256" key="2">
    <source>
        <dbReference type="ARBA" id="ARBA00022741"/>
    </source>
</evidence>
<evidence type="ECO:0000256" key="1">
    <source>
        <dbReference type="ARBA" id="ARBA00022737"/>
    </source>
</evidence>
<dbReference type="Pfam" id="PF00931">
    <property type="entry name" value="NB-ARC"/>
    <property type="match status" value="1"/>
</dbReference>
<dbReference type="Gene3D" id="1.20.5.4130">
    <property type="match status" value="1"/>
</dbReference>
<dbReference type="InterPro" id="IPR027417">
    <property type="entry name" value="P-loop_NTPase"/>
</dbReference>
<dbReference type="SUPFAM" id="SSF52540">
    <property type="entry name" value="P-loop containing nucleoside triphosphate hydrolases"/>
    <property type="match status" value="1"/>
</dbReference>
<dbReference type="Gene3D" id="3.40.50.300">
    <property type="entry name" value="P-loop containing nucleotide triphosphate hydrolases"/>
    <property type="match status" value="1"/>
</dbReference>
<dbReference type="FunFam" id="3.40.50.300:FF:001091">
    <property type="entry name" value="Probable disease resistance protein At1g61300"/>
    <property type="match status" value="1"/>
</dbReference>
<sequence>MVGELFLSAFLGLAFERLASIDIVTFFRGGKLKDDLLKKLEIKLLSINAVFNDAEERQMRDPNVKAWLDEVKDAVYEAEDLLDEIETEVYKTKSESEFENTSSKVRNFFTNVSVNPFEKKIESRIEDVLNKLEFLANQVELLELKKGSGIGGKLSQRLQSSSLVDESSIYGRDDDKNVLTKLVLSDNGSANHPSVITIVGMGGLGKTTLVQLVYNDKRMEDHFDLKAWVCVSEEFDVRRVTRAILEAITLSNDDARDLNALQVKLAEKLMGGKFLLVLDDVWNENHSPWEVLRNPFCYGAPGSKILVTTRSERVASTMYSAEILHLKQLSEEDCWMLFAAHAFNKGDPLANPRLNVIGKKIVKKCKGLPLALKTLGSLLRTRLFLENGKVF</sequence>
<gene>
    <name evidence="8" type="ORF">O6P43_001450</name>
</gene>
<comment type="caution">
    <text evidence="8">The sequence shown here is derived from an EMBL/GenBank/DDBJ whole genome shotgun (WGS) entry which is preliminary data.</text>
</comment>
<reference evidence="8 9" key="1">
    <citation type="journal article" date="2023" name="Science">
        <title>Elucidation of the pathway for biosynthesis of saponin adjuvants from the soapbark tree.</title>
        <authorList>
            <person name="Reed J."/>
            <person name="Orme A."/>
            <person name="El-Demerdash A."/>
            <person name="Owen C."/>
            <person name="Martin L.B.B."/>
            <person name="Misra R.C."/>
            <person name="Kikuchi S."/>
            <person name="Rejzek M."/>
            <person name="Martin A.C."/>
            <person name="Harkess A."/>
            <person name="Leebens-Mack J."/>
            <person name="Louveau T."/>
            <person name="Stephenson M.J."/>
            <person name="Osbourn A."/>
        </authorList>
    </citation>
    <scope>NUCLEOTIDE SEQUENCE [LARGE SCALE GENOMIC DNA]</scope>
    <source>
        <strain evidence="8">S10</strain>
    </source>
</reference>
<dbReference type="InterPro" id="IPR042197">
    <property type="entry name" value="Apaf_helical"/>
</dbReference>
<evidence type="ECO:0000313" key="9">
    <source>
        <dbReference type="Proteomes" id="UP001163823"/>
    </source>
</evidence>
<feature type="domain" description="Disease resistance N-terminal" evidence="7">
    <location>
        <begin position="33"/>
        <end position="98"/>
    </location>
</feature>
<organism evidence="8 9">
    <name type="scientific">Quillaja saponaria</name>
    <name type="common">Soap bark tree</name>
    <dbReference type="NCBI Taxonomy" id="32244"/>
    <lineage>
        <taxon>Eukaryota</taxon>
        <taxon>Viridiplantae</taxon>
        <taxon>Streptophyta</taxon>
        <taxon>Embryophyta</taxon>
        <taxon>Tracheophyta</taxon>
        <taxon>Spermatophyta</taxon>
        <taxon>Magnoliopsida</taxon>
        <taxon>eudicotyledons</taxon>
        <taxon>Gunneridae</taxon>
        <taxon>Pentapetalae</taxon>
        <taxon>rosids</taxon>
        <taxon>fabids</taxon>
        <taxon>Fabales</taxon>
        <taxon>Quillajaceae</taxon>
        <taxon>Quillaja</taxon>
    </lineage>
</organism>
<evidence type="ECO:0000256" key="5">
    <source>
        <dbReference type="SAM" id="Coils"/>
    </source>
</evidence>
<dbReference type="KEGG" id="qsa:O6P43_001450"/>
<evidence type="ECO:0000259" key="6">
    <source>
        <dbReference type="Pfam" id="PF00931"/>
    </source>
</evidence>
<dbReference type="PANTHER" id="PTHR36766">
    <property type="entry name" value="PLANT BROAD-SPECTRUM MILDEW RESISTANCE PROTEIN RPW8"/>
    <property type="match status" value="1"/>
</dbReference>
<feature type="coiled-coil region" evidence="5">
    <location>
        <begin position="118"/>
        <end position="145"/>
    </location>
</feature>
<name>A0AAD7QIX3_QUISA</name>
<keyword evidence="3" id="KW-0611">Plant defense</keyword>
<keyword evidence="9" id="KW-1185">Reference proteome</keyword>
<evidence type="ECO:0000256" key="3">
    <source>
        <dbReference type="ARBA" id="ARBA00022821"/>
    </source>
</evidence>
<evidence type="ECO:0000259" key="7">
    <source>
        <dbReference type="Pfam" id="PF18052"/>
    </source>
</evidence>
<dbReference type="PRINTS" id="PR00364">
    <property type="entry name" value="DISEASERSIST"/>
</dbReference>
<feature type="domain" description="NB-ARC" evidence="6">
    <location>
        <begin position="191"/>
        <end position="345"/>
    </location>
</feature>
<dbReference type="EMBL" id="JARAOO010000001">
    <property type="protein sequence ID" value="KAJ7982309.1"/>
    <property type="molecule type" value="Genomic_DNA"/>
</dbReference>
<keyword evidence="1" id="KW-0677">Repeat</keyword>
<accession>A0AAD7QIX3</accession>
<dbReference type="Pfam" id="PF18052">
    <property type="entry name" value="Rx_N"/>
    <property type="match status" value="1"/>
</dbReference>
<keyword evidence="2" id="KW-0547">Nucleotide-binding</keyword>
<keyword evidence="5" id="KW-0175">Coiled coil</keyword>
<keyword evidence="4" id="KW-0067">ATP-binding</keyword>